<dbReference type="EMBL" id="QUMS01000003">
    <property type="protein sequence ID" value="REG07113.1"/>
    <property type="molecule type" value="Genomic_DNA"/>
</dbReference>
<dbReference type="AlphaFoldDB" id="A0A3E0A856"/>
<dbReference type="SUPFAM" id="SSF53448">
    <property type="entry name" value="Nucleotide-diphospho-sugar transferases"/>
    <property type="match status" value="1"/>
</dbReference>
<dbReference type="CDD" id="cd06433">
    <property type="entry name" value="GT_2_WfgS_like"/>
    <property type="match status" value="1"/>
</dbReference>
<dbReference type="InterPro" id="IPR050834">
    <property type="entry name" value="Glycosyltransf_2"/>
</dbReference>
<evidence type="ECO:0000313" key="2">
    <source>
        <dbReference type="EMBL" id="REG07113.1"/>
    </source>
</evidence>
<dbReference type="Proteomes" id="UP000256388">
    <property type="component" value="Unassembled WGS sequence"/>
</dbReference>
<evidence type="ECO:0000313" key="3">
    <source>
        <dbReference type="Proteomes" id="UP000256388"/>
    </source>
</evidence>
<feature type="domain" description="Glycosyltransferase 2-like" evidence="1">
    <location>
        <begin position="12"/>
        <end position="166"/>
    </location>
</feature>
<dbReference type="Pfam" id="PF00535">
    <property type="entry name" value="Glycos_transf_2"/>
    <property type="match status" value="1"/>
</dbReference>
<dbReference type="InterPro" id="IPR001173">
    <property type="entry name" value="Glyco_trans_2-like"/>
</dbReference>
<sequence length="264" mass="30221">MKVNDPRAPLVSIITPSYNQAGYLEETIQSVLGQTYPNIEYILIDGGSTDNSLDVIKKYADKLAYWESVKDKGQTDAINKGFARATGEIIAWLNSDDTLEPQAVAEAVAFLSEHPEVGLVYGDAHYIDEKSRVIGNFPAAQTDLKKLRKGYVHIPQQASFFRKSLWDQVGPLDDSFFFAMDYDLWTRLAAVSELRYLEGRVWANFRLHADAKTIAADDRCWPEMLRVHYREGGSFLAPIVLKYYIRKLAAPFIRWRRKRMFKQD</sequence>
<name>A0A3E0A856_9CHLR</name>
<comment type="caution">
    <text evidence="2">The sequence shown here is derived from an EMBL/GenBank/DDBJ whole genome shotgun (WGS) entry which is preliminary data.</text>
</comment>
<protein>
    <submittedName>
        <fullName evidence="2">Glycosyl transferase family 2</fullName>
    </submittedName>
</protein>
<dbReference type="PANTHER" id="PTHR43685:SF2">
    <property type="entry name" value="GLYCOSYLTRANSFERASE 2-LIKE DOMAIN-CONTAINING PROTEIN"/>
    <property type="match status" value="1"/>
</dbReference>
<dbReference type="RefSeq" id="WP_116225590.1">
    <property type="nucleotide sequence ID" value="NZ_AP018437.1"/>
</dbReference>
<dbReference type="PANTHER" id="PTHR43685">
    <property type="entry name" value="GLYCOSYLTRANSFERASE"/>
    <property type="match status" value="1"/>
</dbReference>
<dbReference type="GO" id="GO:0016740">
    <property type="term" value="F:transferase activity"/>
    <property type="evidence" value="ECO:0007669"/>
    <property type="project" value="UniProtKB-KW"/>
</dbReference>
<dbReference type="InterPro" id="IPR029044">
    <property type="entry name" value="Nucleotide-diphossugar_trans"/>
</dbReference>
<gene>
    <name evidence="2" type="ORF">DFR64_2317</name>
</gene>
<dbReference type="OrthoDB" id="396512at2"/>
<reference evidence="2 3" key="1">
    <citation type="submission" date="2018-08" db="EMBL/GenBank/DDBJ databases">
        <title>Genomic Encyclopedia of Type Strains, Phase IV (KMG-IV): sequencing the most valuable type-strain genomes for metagenomic binning, comparative biology and taxonomic classification.</title>
        <authorList>
            <person name="Goeker M."/>
        </authorList>
    </citation>
    <scope>NUCLEOTIDE SEQUENCE [LARGE SCALE GENOMIC DNA]</scope>
    <source>
        <strain evidence="2 3">DSM 23923</strain>
    </source>
</reference>
<dbReference type="Gene3D" id="3.90.550.10">
    <property type="entry name" value="Spore Coat Polysaccharide Biosynthesis Protein SpsA, Chain A"/>
    <property type="match status" value="1"/>
</dbReference>
<organism evidence="2 3">
    <name type="scientific">Pelolinea submarina</name>
    <dbReference type="NCBI Taxonomy" id="913107"/>
    <lineage>
        <taxon>Bacteria</taxon>
        <taxon>Bacillati</taxon>
        <taxon>Chloroflexota</taxon>
        <taxon>Anaerolineae</taxon>
        <taxon>Anaerolineales</taxon>
        <taxon>Anaerolineaceae</taxon>
        <taxon>Pelolinea</taxon>
    </lineage>
</organism>
<proteinExistence type="predicted"/>
<evidence type="ECO:0000259" key="1">
    <source>
        <dbReference type="Pfam" id="PF00535"/>
    </source>
</evidence>
<keyword evidence="3" id="KW-1185">Reference proteome</keyword>
<keyword evidence="2" id="KW-0808">Transferase</keyword>
<accession>A0A3E0A856</accession>